<dbReference type="KEGG" id="dba:Dbac_2545"/>
<organism evidence="2 3">
    <name type="scientific">Desulfomicrobium baculatum (strain DSM 4028 / VKM B-1378 / X)</name>
    <name type="common">Desulfovibrio baculatus</name>
    <dbReference type="NCBI Taxonomy" id="525897"/>
    <lineage>
        <taxon>Bacteria</taxon>
        <taxon>Pseudomonadati</taxon>
        <taxon>Thermodesulfobacteriota</taxon>
        <taxon>Desulfovibrionia</taxon>
        <taxon>Desulfovibrionales</taxon>
        <taxon>Desulfomicrobiaceae</taxon>
        <taxon>Desulfomicrobium</taxon>
    </lineage>
</organism>
<dbReference type="CDD" id="cd06433">
    <property type="entry name" value="GT_2_WfgS_like"/>
    <property type="match status" value="1"/>
</dbReference>
<dbReference type="AlphaFoldDB" id="C7LS74"/>
<dbReference type="SUPFAM" id="SSF53448">
    <property type="entry name" value="Nucleotide-diphospho-sugar transferases"/>
    <property type="match status" value="1"/>
</dbReference>
<dbReference type="Proteomes" id="UP000002216">
    <property type="component" value="Chromosome"/>
</dbReference>
<dbReference type="PANTHER" id="PTHR22916">
    <property type="entry name" value="GLYCOSYLTRANSFERASE"/>
    <property type="match status" value="1"/>
</dbReference>
<evidence type="ECO:0000259" key="1">
    <source>
        <dbReference type="Pfam" id="PF00535"/>
    </source>
</evidence>
<feature type="domain" description="Glycosyltransferase 2-like" evidence="1">
    <location>
        <begin position="5"/>
        <end position="157"/>
    </location>
</feature>
<dbReference type="InterPro" id="IPR029044">
    <property type="entry name" value="Nucleotide-diphossugar_trans"/>
</dbReference>
<keyword evidence="3" id="KW-1185">Reference proteome</keyword>
<sequence length="245" mass="27403">MPDISIITATYNSATLVSSCLTSVQSQTTSAQHIIIDGGSKDATLETVRSFPHVAKVVSETDHGIYDAMNKGIALATGDVIGILNSDDFYADNQVLERVSDVFTDPSVDSCYGDLQYVTPDATKVVRHWRAGQMHERSFYWGWMPPHPTFFVRRSVYERFGLFNLNLGSAADYELMLRFLVKNRITTSYIPHVLVKMRTGGASNASLKNRLKANAMDRKAWSVNGLKPYPWTIIAKPLRKVGQFF</sequence>
<dbReference type="CAZy" id="GT2">
    <property type="family name" value="Glycosyltransferase Family 2"/>
</dbReference>
<dbReference type="EMBL" id="CP001629">
    <property type="protein sequence ID" value="ACU90622.1"/>
    <property type="molecule type" value="Genomic_DNA"/>
</dbReference>
<accession>C7LS74</accession>
<dbReference type="Pfam" id="PF00535">
    <property type="entry name" value="Glycos_transf_2"/>
    <property type="match status" value="1"/>
</dbReference>
<reference evidence="2 3" key="1">
    <citation type="journal article" date="2009" name="Stand. Genomic Sci.">
        <title>Complete genome sequence of Desulfomicrobium baculatum type strain (X).</title>
        <authorList>
            <person name="Copeland A."/>
            <person name="Spring S."/>
            <person name="Goker M."/>
            <person name="Schneider S."/>
            <person name="Lapidus A."/>
            <person name="Del Rio T.G."/>
            <person name="Tice H."/>
            <person name="Cheng J.F."/>
            <person name="Chen F."/>
            <person name="Nolan M."/>
            <person name="Bruce D."/>
            <person name="Goodwin L."/>
            <person name="Pitluck S."/>
            <person name="Ivanova N."/>
            <person name="Mavrommatis K."/>
            <person name="Ovchinnikova G."/>
            <person name="Pati A."/>
            <person name="Chen A."/>
            <person name="Palaniappan K."/>
            <person name="Land M."/>
            <person name="Hauser L."/>
            <person name="Chang Y.J."/>
            <person name="Jeffries C.C."/>
            <person name="Meincke L."/>
            <person name="Sims D."/>
            <person name="Brettin T."/>
            <person name="Detter J.C."/>
            <person name="Han C."/>
            <person name="Chain P."/>
            <person name="Bristow J."/>
            <person name="Eisen J.A."/>
            <person name="Markowitz V."/>
            <person name="Hugenholtz P."/>
            <person name="Kyrpides N.C."/>
            <person name="Klenk H.P."/>
            <person name="Lucas S."/>
        </authorList>
    </citation>
    <scope>NUCLEOTIDE SEQUENCE [LARGE SCALE GENOMIC DNA]</scope>
    <source>
        <strain evidence="3">DSM 4028 / VKM B-1378 / X</strain>
    </source>
</reference>
<dbReference type="PANTHER" id="PTHR22916:SF3">
    <property type="entry name" value="UDP-GLCNAC:BETAGAL BETA-1,3-N-ACETYLGLUCOSAMINYLTRANSFERASE-LIKE PROTEIN 1"/>
    <property type="match status" value="1"/>
</dbReference>
<dbReference type="Gene3D" id="3.90.550.10">
    <property type="entry name" value="Spore Coat Polysaccharide Biosynthesis Protein SpsA, Chain A"/>
    <property type="match status" value="1"/>
</dbReference>
<dbReference type="eggNOG" id="COG1216">
    <property type="taxonomic scope" value="Bacteria"/>
</dbReference>
<name>C7LS74_DESBD</name>
<proteinExistence type="predicted"/>
<dbReference type="GO" id="GO:0016758">
    <property type="term" value="F:hexosyltransferase activity"/>
    <property type="evidence" value="ECO:0007669"/>
    <property type="project" value="UniProtKB-ARBA"/>
</dbReference>
<dbReference type="STRING" id="525897.Dbac_2545"/>
<protein>
    <submittedName>
        <fullName evidence="2">Glycosyl transferase family 2</fullName>
    </submittedName>
</protein>
<dbReference type="RefSeq" id="WP_015774711.1">
    <property type="nucleotide sequence ID" value="NC_013173.1"/>
</dbReference>
<evidence type="ECO:0000313" key="2">
    <source>
        <dbReference type="EMBL" id="ACU90622.1"/>
    </source>
</evidence>
<evidence type="ECO:0000313" key="3">
    <source>
        <dbReference type="Proteomes" id="UP000002216"/>
    </source>
</evidence>
<keyword evidence="2" id="KW-0808">Transferase</keyword>
<gene>
    <name evidence="2" type="ordered locus">Dbac_2545</name>
</gene>
<dbReference type="HOGENOM" id="CLU_025996_21_1_7"/>
<dbReference type="InterPro" id="IPR001173">
    <property type="entry name" value="Glyco_trans_2-like"/>
</dbReference>